<dbReference type="Proteomes" id="UP000054217">
    <property type="component" value="Unassembled WGS sequence"/>
</dbReference>
<dbReference type="InterPro" id="IPR010699">
    <property type="entry name" value="DUF1275"/>
</dbReference>
<dbReference type="PANTHER" id="PTHR37488:SF2">
    <property type="entry name" value="DUF1275 DOMAIN-CONTAINING PROTEIN"/>
    <property type="match status" value="1"/>
</dbReference>
<evidence type="ECO:0000313" key="4">
    <source>
        <dbReference type="Proteomes" id="UP000054217"/>
    </source>
</evidence>
<name>A0A0C3KJ30_PISTI</name>
<keyword evidence="2" id="KW-0472">Membrane</keyword>
<dbReference type="AlphaFoldDB" id="A0A0C3KJ30"/>
<reference evidence="4" key="2">
    <citation type="submission" date="2015-01" db="EMBL/GenBank/DDBJ databases">
        <title>Evolutionary Origins and Diversification of the Mycorrhizal Mutualists.</title>
        <authorList>
            <consortium name="DOE Joint Genome Institute"/>
            <consortium name="Mycorrhizal Genomics Consortium"/>
            <person name="Kohler A."/>
            <person name="Kuo A."/>
            <person name="Nagy L.G."/>
            <person name="Floudas D."/>
            <person name="Copeland A."/>
            <person name="Barry K.W."/>
            <person name="Cichocki N."/>
            <person name="Veneault-Fourrey C."/>
            <person name="LaButti K."/>
            <person name="Lindquist E.A."/>
            <person name="Lipzen A."/>
            <person name="Lundell T."/>
            <person name="Morin E."/>
            <person name="Murat C."/>
            <person name="Riley R."/>
            <person name="Ohm R."/>
            <person name="Sun H."/>
            <person name="Tunlid A."/>
            <person name="Henrissat B."/>
            <person name="Grigoriev I.V."/>
            <person name="Hibbett D.S."/>
            <person name="Martin F."/>
        </authorList>
    </citation>
    <scope>NUCLEOTIDE SEQUENCE [LARGE SCALE GENOMIC DNA]</scope>
    <source>
        <strain evidence="4">Marx 270</strain>
    </source>
</reference>
<feature type="transmembrane region" description="Helical" evidence="2">
    <location>
        <begin position="259"/>
        <end position="279"/>
    </location>
</feature>
<sequence length="297" mass="32613">MEGSMVLPAPVVERRRSQSSSHRRPKSSGADDATIVTVKGFFLEEIDEQRAIVPLVGYCFITGFLNAVCFSAIFAWCASQTGNTIQLSIAIGRFLDKEPDHLYRMTDRLALTSLLSFILGGFVGRIGERVGYSARIWLVCGTLFQALLTMGAAIALWKSNLPWYAPTGTGPVWTTPLAFLGYGFMSASMGLQGVMAKRINTQFSTSVVLTSIWCELISEPKLFHLRRGVADRDHKLLTILFMLVGGFSGRCTIDQVGPAITLGIAAGLRLVISGSWFLIPKKTERKFDAEDDEGFKK</sequence>
<proteinExistence type="predicted"/>
<keyword evidence="2" id="KW-0812">Transmembrane</keyword>
<feature type="transmembrane region" description="Helical" evidence="2">
    <location>
        <begin position="55"/>
        <end position="76"/>
    </location>
</feature>
<dbReference type="Pfam" id="PF06912">
    <property type="entry name" value="DUF1275"/>
    <property type="match status" value="1"/>
</dbReference>
<dbReference type="InParanoid" id="A0A0C3KJ30"/>
<evidence type="ECO:0000256" key="1">
    <source>
        <dbReference type="SAM" id="MobiDB-lite"/>
    </source>
</evidence>
<keyword evidence="2" id="KW-1133">Transmembrane helix</keyword>
<dbReference type="PANTHER" id="PTHR37488">
    <property type="entry name" value="DUF1275 DOMAIN-CONTAINING PROTEIN"/>
    <property type="match status" value="1"/>
</dbReference>
<dbReference type="EMBL" id="KN831954">
    <property type="protein sequence ID" value="KIO09592.1"/>
    <property type="molecule type" value="Genomic_DNA"/>
</dbReference>
<keyword evidence="4" id="KW-1185">Reference proteome</keyword>
<dbReference type="OrthoDB" id="5288586at2759"/>
<accession>A0A0C3KJ30</accession>
<evidence type="ECO:0008006" key="5">
    <source>
        <dbReference type="Google" id="ProtNLM"/>
    </source>
</evidence>
<feature type="region of interest" description="Disordered" evidence="1">
    <location>
        <begin position="1"/>
        <end position="30"/>
    </location>
</feature>
<reference evidence="3 4" key="1">
    <citation type="submission" date="2014-04" db="EMBL/GenBank/DDBJ databases">
        <authorList>
            <consortium name="DOE Joint Genome Institute"/>
            <person name="Kuo A."/>
            <person name="Kohler A."/>
            <person name="Costa M.D."/>
            <person name="Nagy L.G."/>
            <person name="Floudas D."/>
            <person name="Copeland A."/>
            <person name="Barry K.W."/>
            <person name="Cichocki N."/>
            <person name="Veneault-Fourrey C."/>
            <person name="LaButti K."/>
            <person name="Lindquist E.A."/>
            <person name="Lipzen A."/>
            <person name="Lundell T."/>
            <person name="Morin E."/>
            <person name="Murat C."/>
            <person name="Sun H."/>
            <person name="Tunlid A."/>
            <person name="Henrissat B."/>
            <person name="Grigoriev I.V."/>
            <person name="Hibbett D.S."/>
            <person name="Martin F."/>
            <person name="Nordberg H.P."/>
            <person name="Cantor M.N."/>
            <person name="Hua S.X."/>
        </authorList>
    </citation>
    <scope>NUCLEOTIDE SEQUENCE [LARGE SCALE GENOMIC DNA]</scope>
    <source>
        <strain evidence="3 4">Marx 270</strain>
    </source>
</reference>
<feature type="transmembrane region" description="Helical" evidence="2">
    <location>
        <begin position="136"/>
        <end position="157"/>
    </location>
</feature>
<feature type="transmembrane region" description="Helical" evidence="2">
    <location>
        <begin position="236"/>
        <end position="253"/>
    </location>
</feature>
<feature type="transmembrane region" description="Helical" evidence="2">
    <location>
        <begin position="177"/>
        <end position="196"/>
    </location>
</feature>
<dbReference type="HOGENOM" id="CLU_062487_0_0_1"/>
<gene>
    <name evidence="3" type="ORF">M404DRAFT_996419</name>
</gene>
<organism evidence="3 4">
    <name type="scientific">Pisolithus tinctorius Marx 270</name>
    <dbReference type="NCBI Taxonomy" id="870435"/>
    <lineage>
        <taxon>Eukaryota</taxon>
        <taxon>Fungi</taxon>
        <taxon>Dikarya</taxon>
        <taxon>Basidiomycota</taxon>
        <taxon>Agaricomycotina</taxon>
        <taxon>Agaricomycetes</taxon>
        <taxon>Agaricomycetidae</taxon>
        <taxon>Boletales</taxon>
        <taxon>Sclerodermatineae</taxon>
        <taxon>Pisolithaceae</taxon>
        <taxon>Pisolithus</taxon>
    </lineage>
</organism>
<evidence type="ECO:0000256" key="2">
    <source>
        <dbReference type="SAM" id="Phobius"/>
    </source>
</evidence>
<protein>
    <recommendedName>
        <fullName evidence="5">DUF1275 domain protein</fullName>
    </recommendedName>
</protein>
<evidence type="ECO:0000313" key="3">
    <source>
        <dbReference type="EMBL" id="KIO09592.1"/>
    </source>
</evidence>
<dbReference type="STRING" id="870435.A0A0C3KJ30"/>